<dbReference type="STRING" id="984487.A0A1E4SET6"/>
<feature type="domain" description="Rho-GAP" evidence="2">
    <location>
        <begin position="214"/>
        <end position="343"/>
    </location>
</feature>
<dbReference type="Pfam" id="PF13716">
    <property type="entry name" value="CRAL_TRIO_2"/>
    <property type="match status" value="1"/>
</dbReference>
<evidence type="ECO:0000313" key="5">
    <source>
        <dbReference type="Proteomes" id="UP000094285"/>
    </source>
</evidence>
<evidence type="ECO:0000259" key="2">
    <source>
        <dbReference type="Pfam" id="PF00620"/>
    </source>
</evidence>
<dbReference type="Gene3D" id="3.40.525.10">
    <property type="entry name" value="CRAL-TRIO lipid binding domain"/>
    <property type="match status" value="1"/>
</dbReference>
<dbReference type="RefSeq" id="XP_020063115.1">
    <property type="nucleotide sequence ID" value="XM_020207942.1"/>
</dbReference>
<evidence type="ECO:0000313" key="4">
    <source>
        <dbReference type="EMBL" id="ODV77993.1"/>
    </source>
</evidence>
<name>A0A1E4SET6_9ASCO</name>
<dbReference type="Proteomes" id="UP000094285">
    <property type="component" value="Unassembled WGS sequence"/>
</dbReference>
<dbReference type="OrthoDB" id="410651at2759"/>
<evidence type="ECO:0000256" key="1">
    <source>
        <dbReference type="SAM" id="MobiDB-lite"/>
    </source>
</evidence>
<accession>A0A1E4SET6</accession>
<dbReference type="Gene3D" id="1.10.555.10">
    <property type="entry name" value="Rho GTPase activation protein"/>
    <property type="match status" value="1"/>
</dbReference>
<reference evidence="5" key="1">
    <citation type="submission" date="2016-05" db="EMBL/GenBank/DDBJ databases">
        <title>Comparative genomics of biotechnologically important yeasts.</title>
        <authorList>
            <consortium name="DOE Joint Genome Institute"/>
            <person name="Riley R."/>
            <person name="Haridas S."/>
            <person name="Wolfe K.H."/>
            <person name="Lopes M.R."/>
            <person name="Hittinger C.T."/>
            <person name="Goker M."/>
            <person name="Salamov A."/>
            <person name="Wisecaver J."/>
            <person name="Long T.M."/>
            <person name="Aerts A.L."/>
            <person name="Barry K."/>
            <person name="Choi C."/>
            <person name="Clum A."/>
            <person name="Coughlan A.Y."/>
            <person name="Deshpande S."/>
            <person name="Douglass A.P."/>
            <person name="Hanson S.J."/>
            <person name="Klenk H.-P."/>
            <person name="Labutti K."/>
            <person name="Lapidus A."/>
            <person name="Lindquist E."/>
            <person name="Lipzen A."/>
            <person name="Meier-Kolthoff J.P."/>
            <person name="Ohm R.A."/>
            <person name="Otillar R.P."/>
            <person name="Pangilinan J."/>
            <person name="Peng Y."/>
            <person name="Rokas A."/>
            <person name="Rosa C.A."/>
            <person name="Scheuner C."/>
            <person name="Sibirny A.A."/>
            <person name="Slot J.C."/>
            <person name="Stielow J.B."/>
            <person name="Sun H."/>
            <person name="Kurtzman C.P."/>
            <person name="Blackwell M."/>
            <person name="Grigoriev I.V."/>
            <person name="Jeffries T.W."/>
        </authorList>
    </citation>
    <scope>NUCLEOTIDE SEQUENCE [LARGE SCALE GENOMIC DNA]</scope>
    <source>
        <strain evidence="5">NRRL Y-17324</strain>
    </source>
</reference>
<feature type="region of interest" description="Disordered" evidence="1">
    <location>
        <begin position="547"/>
        <end position="566"/>
    </location>
</feature>
<feature type="compositionally biased region" description="Polar residues" evidence="1">
    <location>
        <begin position="465"/>
        <end position="475"/>
    </location>
</feature>
<dbReference type="InterPro" id="IPR001251">
    <property type="entry name" value="CRAL-TRIO_dom"/>
</dbReference>
<dbReference type="GO" id="GO:0007165">
    <property type="term" value="P:signal transduction"/>
    <property type="evidence" value="ECO:0007669"/>
    <property type="project" value="InterPro"/>
</dbReference>
<gene>
    <name evidence="4" type="ORF">CANTADRAFT_26959</name>
</gene>
<feature type="domain" description="CRAL-TRIO" evidence="3">
    <location>
        <begin position="18"/>
        <end position="177"/>
    </location>
</feature>
<dbReference type="InterPro" id="IPR000198">
    <property type="entry name" value="RhoGAP_dom"/>
</dbReference>
<dbReference type="InterPro" id="IPR008936">
    <property type="entry name" value="Rho_GTPase_activation_prot"/>
</dbReference>
<dbReference type="InterPro" id="IPR036865">
    <property type="entry name" value="CRAL-TRIO_dom_sf"/>
</dbReference>
<feature type="region of interest" description="Disordered" evidence="1">
    <location>
        <begin position="452"/>
        <end position="522"/>
    </location>
</feature>
<dbReference type="EMBL" id="KV453914">
    <property type="protein sequence ID" value="ODV77993.1"/>
    <property type="molecule type" value="Genomic_DNA"/>
</dbReference>
<evidence type="ECO:0000259" key="3">
    <source>
        <dbReference type="Pfam" id="PF13716"/>
    </source>
</evidence>
<feature type="compositionally biased region" description="Low complexity" evidence="1">
    <location>
        <begin position="483"/>
        <end position="510"/>
    </location>
</feature>
<dbReference type="SUPFAM" id="SSF48350">
    <property type="entry name" value="GTPase activation domain, GAP"/>
    <property type="match status" value="1"/>
</dbReference>
<dbReference type="GeneID" id="30982079"/>
<dbReference type="AlphaFoldDB" id="A0A1E4SET6"/>
<sequence>MDRILYKSDILDPTSGFPVYIFDTSFLPSTESINYEEFIPTLMTGLPTSPYVLIMFSCGLNKISWIWGIKFLKKFLADSSNLDNLLKIITVHDSWFVKSITQIFANYNMTKKNFAQLNKLIDTFTITTLGDLLTSGVETGPSSSVTKNVIIHCSSISQLSNYVDITKLKISLNVYKHNLLIENEIKLAMRYTPLLNPYTKLHPQTNPVFYHHFYQIFNIINNYGDKVELLFHKPGNKINTDVFYQCIDRNQLIWINDWDLYCISTGFKRILMELSSPLISSSIIPLPIKDDFTYTFNTFQKIFSVHSQDASNEFGQLLVQICDLCHKILKNNDITKHTPLTLSKSLCYSLSHELISSHNKDSISIVIRFFKNTLEYWDDLSKKFSYTTVKQIVNGDNNQKLDDSYDLSYDLTVDEAQAIEADEEEENYRVSFITTNILNSSERPLPYHAKTQSFSTDNAYPHTPKSVTSHRSASPTRGHEGSDSMFSGYSSNSSASSAFTLTSSTNSSANVPNPSPYPKKKLSDVSNLFLQHPPQKYKFESTLKTGTINSQHSRSKSLPPQLNMESTVPVKKPVIRGRKVGELAKLFEERTQGLELLSSM</sequence>
<proteinExistence type="predicted"/>
<dbReference type="Pfam" id="PF00620">
    <property type="entry name" value="RhoGAP"/>
    <property type="match status" value="1"/>
</dbReference>
<organism evidence="4 5">
    <name type="scientific">Suhomyces tanzawaensis NRRL Y-17324</name>
    <dbReference type="NCBI Taxonomy" id="984487"/>
    <lineage>
        <taxon>Eukaryota</taxon>
        <taxon>Fungi</taxon>
        <taxon>Dikarya</taxon>
        <taxon>Ascomycota</taxon>
        <taxon>Saccharomycotina</taxon>
        <taxon>Pichiomycetes</taxon>
        <taxon>Debaryomycetaceae</taxon>
        <taxon>Suhomyces</taxon>
    </lineage>
</organism>
<protein>
    <submittedName>
        <fullName evidence="4">Uncharacterized protein</fullName>
    </submittedName>
</protein>
<keyword evidence="5" id="KW-1185">Reference proteome</keyword>